<dbReference type="NCBIfam" id="TIGR01494">
    <property type="entry name" value="ATPase_P-type"/>
    <property type="match status" value="1"/>
</dbReference>
<feature type="transmembrane region" description="Helical" evidence="13">
    <location>
        <begin position="192"/>
        <end position="214"/>
    </location>
</feature>
<keyword evidence="3" id="KW-0597">Phosphoprotein</keyword>
<dbReference type="GO" id="GO:0046872">
    <property type="term" value="F:metal ion binding"/>
    <property type="evidence" value="ECO:0007669"/>
    <property type="project" value="UniProtKB-KW"/>
</dbReference>
<evidence type="ECO:0000256" key="4">
    <source>
        <dbReference type="ARBA" id="ARBA00022692"/>
    </source>
</evidence>
<sequence length="367" mass="41713">MEEFGFGEVLNFKHTFSYDEFVNWCFRAHIRTVMVTGDNLLTAQSVARECGIIRPNKLAYLVEHRNDLVDPKGRPLLTLRQLSISGPTFAVITHEYPELLEQLVSVCDVFARMAPDQKQQLINHLQSIDYTVAMCGDGANDCAALKAAHAGISLSDAEASIAAPFTSRIPDIRCVPTVIREGRAALVTSFGVFKYMAGYSLTQFSSIMLLYWISTNLTDFQFLYIDMFLITLVAVFFGNTPARYCTILHDYFSIHHLGADQQQGRTVQETHFLQYAVMCHFSGCDFVIHIHMGDMAAVLEMRARINEACRWLRHRRIRDPQANHEKFERLLFDNGQEPTWLRAYTKPQQAENGKGNGKTIKDQTTRV</sequence>
<gene>
    <name evidence="14" type="ORF">SVUK_LOCUS14239</name>
</gene>
<reference evidence="14 15" key="1">
    <citation type="submission" date="2018-11" db="EMBL/GenBank/DDBJ databases">
        <authorList>
            <consortium name="Pathogen Informatics"/>
        </authorList>
    </citation>
    <scope>NUCLEOTIDE SEQUENCE [LARGE SCALE GENOMIC DNA]</scope>
</reference>
<evidence type="ECO:0000256" key="3">
    <source>
        <dbReference type="ARBA" id="ARBA00022553"/>
    </source>
</evidence>
<keyword evidence="11 13" id="KW-0472">Membrane</keyword>
<dbReference type="AlphaFoldDB" id="A0A3P7J267"/>
<protein>
    <recommendedName>
        <fullName evidence="16">Cation-transporting P-type ATPase C-terminal domain-containing protein</fullName>
    </recommendedName>
</protein>
<dbReference type="FunFam" id="3.40.50.1000:FF:000068">
    <property type="entry name" value="Cation-transporting ATPase"/>
    <property type="match status" value="1"/>
</dbReference>
<dbReference type="InterPro" id="IPR023214">
    <property type="entry name" value="HAD_sf"/>
</dbReference>
<keyword evidence="9" id="KW-1278">Translocase</keyword>
<dbReference type="EMBL" id="UYYB01104466">
    <property type="protein sequence ID" value="VDM79241.1"/>
    <property type="molecule type" value="Genomic_DNA"/>
</dbReference>
<evidence type="ECO:0000256" key="8">
    <source>
        <dbReference type="ARBA" id="ARBA00022842"/>
    </source>
</evidence>
<keyword evidence="10 13" id="KW-1133">Transmembrane helix</keyword>
<keyword evidence="4 13" id="KW-0812">Transmembrane</keyword>
<dbReference type="PRINTS" id="PR00119">
    <property type="entry name" value="CATATPASE"/>
</dbReference>
<dbReference type="GO" id="GO:0016887">
    <property type="term" value="F:ATP hydrolysis activity"/>
    <property type="evidence" value="ECO:0007669"/>
    <property type="project" value="InterPro"/>
</dbReference>
<accession>A0A3P7J267</accession>
<keyword evidence="5" id="KW-0479">Metal-binding</keyword>
<dbReference type="OrthoDB" id="48943at2759"/>
<feature type="region of interest" description="Disordered" evidence="12">
    <location>
        <begin position="346"/>
        <end position="367"/>
    </location>
</feature>
<evidence type="ECO:0000256" key="13">
    <source>
        <dbReference type="SAM" id="Phobius"/>
    </source>
</evidence>
<dbReference type="GO" id="GO:0019829">
    <property type="term" value="F:ATPase-coupled monoatomic cation transmembrane transporter activity"/>
    <property type="evidence" value="ECO:0007669"/>
    <property type="project" value="TreeGrafter"/>
</dbReference>
<dbReference type="GO" id="GO:0016020">
    <property type="term" value="C:membrane"/>
    <property type="evidence" value="ECO:0007669"/>
    <property type="project" value="UniProtKB-SubCell"/>
</dbReference>
<dbReference type="PROSITE" id="PS01229">
    <property type="entry name" value="COF_2"/>
    <property type="match status" value="1"/>
</dbReference>
<dbReference type="GO" id="GO:0015203">
    <property type="term" value="F:polyamine transmembrane transporter activity"/>
    <property type="evidence" value="ECO:0007669"/>
    <property type="project" value="TreeGrafter"/>
</dbReference>
<evidence type="ECO:0000256" key="1">
    <source>
        <dbReference type="ARBA" id="ARBA00004141"/>
    </source>
</evidence>
<evidence type="ECO:0000256" key="5">
    <source>
        <dbReference type="ARBA" id="ARBA00022723"/>
    </source>
</evidence>
<comment type="subcellular location">
    <subcellularLocation>
        <location evidence="1">Membrane</location>
        <topology evidence="1">Multi-pass membrane protein</topology>
    </subcellularLocation>
</comment>
<evidence type="ECO:0000256" key="11">
    <source>
        <dbReference type="ARBA" id="ARBA00023136"/>
    </source>
</evidence>
<evidence type="ECO:0000313" key="15">
    <source>
        <dbReference type="Proteomes" id="UP000270094"/>
    </source>
</evidence>
<dbReference type="InterPro" id="IPR006544">
    <property type="entry name" value="P-type_TPase_V"/>
</dbReference>
<dbReference type="SUPFAM" id="SSF56784">
    <property type="entry name" value="HAD-like"/>
    <property type="match status" value="1"/>
</dbReference>
<keyword evidence="15" id="KW-1185">Reference proteome</keyword>
<name>A0A3P7J267_STRVU</name>
<evidence type="ECO:0000256" key="10">
    <source>
        <dbReference type="ARBA" id="ARBA00022989"/>
    </source>
</evidence>
<keyword evidence="7" id="KW-0067">ATP-binding</keyword>
<keyword evidence="6" id="KW-0547">Nucleotide-binding</keyword>
<dbReference type="PANTHER" id="PTHR45630:SF8">
    <property type="entry name" value="CATION-TRANSPORTING ATPASE"/>
    <property type="match status" value="1"/>
</dbReference>
<evidence type="ECO:0000313" key="14">
    <source>
        <dbReference type="EMBL" id="VDM79241.1"/>
    </source>
</evidence>
<evidence type="ECO:0000256" key="7">
    <source>
        <dbReference type="ARBA" id="ARBA00022840"/>
    </source>
</evidence>
<evidence type="ECO:0000256" key="12">
    <source>
        <dbReference type="SAM" id="MobiDB-lite"/>
    </source>
</evidence>
<organism evidence="14 15">
    <name type="scientific">Strongylus vulgaris</name>
    <name type="common">Blood worm</name>
    <dbReference type="NCBI Taxonomy" id="40348"/>
    <lineage>
        <taxon>Eukaryota</taxon>
        <taxon>Metazoa</taxon>
        <taxon>Ecdysozoa</taxon>
        <taxon>Nematoda</taxon>
        <taxon>Chromadorea</taxon>
        <taxon>Rhabditida</taxon>
        <taxon>Rhabditina</taxon>
        <taxon>Rhabditomorpha</taxon>
        <taxon>Strongyloidea</taxon>
        <taxon>Strongylidae</taxon>
        <taxon>Strongylus</taxon>
    </lineage>
</organism>
<evidence type="ECO:0000256" key="6">
    <source>
        <dbReference type="ARBA" id="ARBA00022741"/>
    </source>
</evidence>
<dbReference type="Proteomes" id="UP000270094">
    <property type="component" value="Unassembled WGS sequence"/>
</dbReference>
<evidence type="ECO:0000256" key="2">
    <source>
        <dbReference type="ARBA" id="ARBA00006000"/>
    </source>
</evidence>
<dbReference type="GO" id="GO:0005524">
    <property type="term" value="F:ATP binding"/>
    <property type="evidence" value="ECO:0007669"/>
    <property type="project" value="UniProtKB-KW"/>
</dbReference>
<dbReference type="InterPro" id="IPR036412">
    <property type="entry name" value="HAD-like_sf"/>
</dbReference>
<dbReference type="GO" id="GO:0006874">
    <property type="term" value="P:intracellular calcium ion homeostasis"/>
    <property type="evidence" value="ECO:0007669"/>
    <property type="project" value="TreeGrafter"/>
</dbReference>
<dbReference type="PANTHER" id="PTHR45630">
    <property type="entry name" value="CATION-TRANSPORTING ATPASE-RELATED"/>
    <property type="match status" value="1"/>
</dbReference>
<feature type="transmembrane region" description="Helical" evidence="13">
    <location>
        <begin position="220"/>
        <end position="238"/>
    </location>
</feature>
<dbReference type="InterPro" id="IPR001757">
    <property type="entry name" value="P_typ_ATPase"/>
</dbReference>
<proteinExistence type="inferred from homology"/>
<dbReference type="GO" id="GO:0140358">
    <property type="term" value="F:P-type transmembrane transporter activity"/>
    <property type="evidence" value="ECO:0007669"/>
    <property type="project" value="InterPro"/>
</dbReference>
<evidence type="ECO:0000256" key="9">
    <source>
        <dbReference type="ARBA" id="ARBA00022967"/>
    </source>
</evidence>
<keyword evidence="8" id="KW-0460">Magnesium</keyword>
<comment type="similarity">
    <text evidence="2">Belongs to the cation transport ATPase (P-type) (TC 3.A.3) family. Type V subfamily.</text>
</comment>
<dbReference type="Gene3D" id="3.40.50.1000">
    <property type="entry name" value="HAD superfamily/HAD-like"/>
    <property type="match status" value="1"/>
</dbReference>
<evidence type="ECO:0008006" key="16">
    <source>
        <dbReference type="Google" id="ProtNLM"/>
    </source>
</evidence>
<dbReference type="Pfam" id="PF00702">
    <property type="entry name" value="Hydrolase"/>
    <property type="match status" value="1"/>
</dbReference>